<gene>
    <name evidence="3" type="ORF">DBV39_02870</name>
</gene>
<evidence type="ECO:0000313" key="3">
    <source>
        <dbReference type="EMBL" id="AWB32836.1"/>
    </source>
</evidence>
<sequence>MKSMIIGMGEVGCCLFEALHEGGMPIQVAIDKRLSERAKGLTAKYGTQTAQDVRDHLQDVEVILSCVEGETAPVIAEIISEHGRPGQILIDFSTASADAKRQASALLAKREITYIDVAIMGAIALTGASTSMIAAGVSADSKGQSTIEAMQGAGIPVKVISNSQAGDAISLKLLRSVFTKGLEALTTECLSAAEHLGVRESLYEVLSDIDKAHLPRFLEMLVTTHLVHAERRRKEVERANEQLVELGLTSLMLPAVTAVFERTERLHDRSSTPTPPSPEVALAILTEISRSPQNRPADSKVTT</sequence>
<dbReference type="Proteomes" id="UP000244571">
    <property type="component" value="Chromosome"/>
</dbReference>
<evidence type="ECO:0000259" key="2">
    <source>
        <dbReference type="Pfam" id="PF09130"/>
    </source>
</evidence>
<organism evidence="3 4">
    <name type="scientific">Orrella marina</name>
    <dbReference type="NCBI Taxonomy" id="2163011"/>
    <lineage>
        <taxon>Bacteria</taxon>
        <taxon>Pseudomonadati</taxon>
        <taxon>Pseudomonadota</taxon>
        <taxon>Betaproteobacteria</taxon>
        <taxon>Burkholderiales</taxon>
        <taxon>Alcaligenaceae</taxon>
        <taxon>Orrella</taxon>
    </lineage>
</organism>
<evidence type="ECO:0000259" key="1">
    <source>
        <dbReference type="Pfam" id="PF03446"/>
    </source>
</evidence>
<dbReference type="Gene3D" id="3.40.50.720">
    <property type="entry name" value="NAD(P)-binding Rossmann-like Domain"/>
    <property type="match status" value="1"/>
</dbReference>
<reference evidence="3 4" key="1">
    <citation type="submission" date="2018-04" db="EMBL/GenBank/DDBJ databases">
        <title>Bordetella sp. HZ20 isolated from seawater.</title>
        <authorList>
            <person name="Sun C."/>
        </authorList>
    </citation>
    <scope>NUCLEOTIDE SEQUENCE [LARGE SCALE GENOMIC DNA]</scope>
    <source>
        <strain evidence="3 4">HZ20</strain>
    </source>
</reference>
<keyword evidence="4" id="KW-1185">Reference proteome</keyword>
<dbReference type="EMBL" id="CP028901">
    <property type="protein sequence ID" value="AWB32836.1"/>
    <property type="molecule type" value="Genomic_DNA"/>
</dbReference>
<dbReference type="InterPro" id="IPR008927">
    <property type="entry name" value="6-PGluconate_DH-like_C_sf"/>
</dbReference>
<proteinExistence type="predicted"/>
<feature type="domain" description="Phosphogluconate dehydrogenase NAD-binding putative C-terminal" evidence="2">
    <location>
        <begin position="193"/>
        <end position="262"/>
    </location>
</feature>
<dbReference type="InterPro" id="IPR013328">
    <property type="entry name" value="6PGD_dom2"/>
</dbReference>
<protein>
    <submittedName>
        <fullName evidence="3">6-phosphogluconate dehydrogenase</fullName>
    </submittedName>
</protein>
<dbReference type="Pfam" id="PF03446">
    <property type="entry name" value="NAD_binding_2"/>
    <property type="match status" value="1"/>
</dbReference>
<dbReference type="SUPFAM" id="SSF51735">
    <property type="entry name" value="NAD(P)-binding Rossmann-fold domains"/>
    <property type="match status" value="1"/>
</dbReference>
<accession>A0A2R4XG80</accession>
<feature type="domain" description="6-phosphogluconate dehydrogenase NADP-binding" evidence="1">
    <location>
        <begin position="5"/>
        <end position="140"/>
    </location>
</feature>
<dbReference type="InterPro" id="IPR015814">
    <property type="entry name" value="Pgluconate_DH_NAD-bd_C"/>
</dbReference>
<dbReference type="KEGG" id="boz:DBV39_02870"/>
<name>A0A2R4XG80_9BURK</name>
<dbReference type="GO" id="GO:0050661">
    <property type="term" value="F:NADP binding"/>
    <property type="evidence" value="ECO:0007669"/>
    <property type="project" value="InterPro"/>
</dbReference>
<dbReference type="AlphaFoldDB" id="A0A2R4XG80"/>
<dbReference type="InterPro" id="IPR036291">
    <property type="entry name" value="NAD(P)-bd_dom_sf"/>
</dbReference>
<dbReference type="Gene3D" id="1.10.1040.10">
    <property type="entry name" value="N-(1-d-carboxylethyl)-l-norvaline Dehydrogenase, domain 2"/>
    <property type="match status" value="1"/>
</dbReference>
<dbReference type="Pfam" id="PF09130">
    <property type="entry name" value="DUF1932"/>
    <property type="match status" value="1"/>
</dbReference>
<dbReference type="InterPro" id="IPR006115">
    <property type="entry name" value="6PGDH_NADP-bd"/>
</dbReference>
<dbReference type="SUPFAM" id="SSF48179">
    <property type="entry name" value="6-phosphogluconate dehydrogenase C-terminal domain-like"/>
    <property type="match status" value="1"/>
</dbReference>
<evidence type="ECO:0000313" key="4">
    <source>
        <dbReference type="Proteomes" id="UP000244571"/>
    </source>
</evidence>
<dbReference type="OrthoDB" id="943692at2"/>
<dbReference type="RefSeq" id="WP_108620277.1">
    <property type="nucleotide sequence ID" value="NZ_CP028901.1"/>
</dbReference>